<dbReference type="PROSITE" id="PS51257">
    <property type="entry name" value="PROKAR_LIPOPROTEIN"/>
    <property type="match status" value="1"/>
</dbReference>
<dbReference type="GO" id="GO:0005506">
    <property type="term" value="F:iron ion binding"/>
    <property type="evidence" value="ECO:0007669"/>
    <property type="project" value="InterPro"/>
</dbReference>
<protein>
    <recommendedName>
        <fullName evidence="2">Cytochrome c domain-containing protein</fullName>
    </recommendedName>
</protein>
<reference evidence="1" key="1">
    <citation type="submission" date="2018-05" db="EMBL/GenBank/DDBJ databases">
        <authorList>
            <person name="Lanie J.A."/>
            <person name="Ng W.-L."/>
            <person name="Kazmierczak K.M."/>
            <person name="Andrzejewski T.M."/>
            <person name="Davidsen T.M."/>
            <person name="Wayne K.J."/>
            <person name="Tettelin H."/>
            <person name="Glass J.I."/>
            <person name="Rusch D."/>
            <person name="Podicherti R."/>
            <person name="Tsui H.-C.T."/>
            <person name="Winkler M.E."/>
        </authorList>
    </citation>
    <scope>NUCLEOTIDE SEQUENCE</scope>
</reference>
<evidence type="ECO:0000313" key="1">
    <source>
        <dbReference type="EMBL" id="SUZ70139.1"/>
    </source>
</evidence>
<dbReference type="AlphaFoldDB" id="A0A381PW30"/>
<dbReference type="SUPFAM" id="SSF47175">
    <property type="entry name" value="Cytochromes"/>
    <property type="match status" value="1"/>
</dbReference>
<name>A0A381PW30_9ZZZZ</name>
<organism evidence="1">
    <name type="scientific">marine metagenome</name>
    <dbReference type="NCBI Taxonomy" id="408172"/>
    <lineage>
        <taxon>unclassified sequences</taxon>
        <taxon>metagenomes</taxon>
        <taxon>ecological metagenomes</taxon>
    </lineage>
</organism>
<proteinExistence type="predicted"/>
<accession>A0A381PW30</accession>
<dbReference type="GO" id="GO:0009055">
    <property type="term" value="F:electron transfer activity"/>
    <property type="evidence" value="ECO:0007669"/>
    <property type="project" value="InterPro"/>
</dbReference>
<sequence>MGMIRGFLFLCVILMVACETPSTAPPPPFRPVGDVQQLMEMVIDPAADIVWEAVGTIVTFDGTEEIFPRSDEEWSTVRNSAMVLAESGNLLMVGDRAKGEGPWMIMSQALVEAGMVALEAAEAKDPEAIFGVGEQIYNACETCHILYWYTEEDAVIR</sequence>
<evidence type="ECO:0008006" key="2">
    <source>
        <dbReference type="Google" id="ProtNLM"/>
    </source>
</evidence>
<dbReference type="EMBL" id="UINC01001082">
    <property type="protein sequence ID" value="SUZ70139.1"/>
    <property type="molecule type" value="Genomic_DNA"/>
</dbReference>
<dbReference type="InterPro" id="IPR010980">
    <property type="entry name" value="Cyt_c/b562"/>
</dbReference>
<dbReference type="GO" id="GO:0020037">
    <property type="term" value="F:heme binding"/>
    <property type="evidence" value="ECO:0007669"/>
    <property type="project" value="InterPro"/>
</dbReference>
<gene>
    <name evidence="1" type="ORF">METZ01_LOCUS22993</name>
</gene>
<dbReference type="GO" id="GO:0022900">
    <property type="term" value="P:electron transport chain"/>
    <property type="evidence" value="ECO:0007669"/>
    <property type="project" value="InterPro"/>
</dbReference>